<dbReference type="EnsemblBacteria" id="AAM43346">
    <property type="protein sequence ID" value="AAM43346"/>
    <property type="gene ID" value="XCC4126"/>
</dbReference>
<dbReference type="PATRIC" id="fig|190485.4.peg.4418"/>
<evidence type="ECO:0000313" key="2">
    <source>
        <dbReference type="Proteomes" id="UP000001010"/>
    </source>
</evidence>
<dbReference type="STRING" id="190485.XCC4126"/>
<dbReference type="eggNOG" id="COG2913">
    <property type="taxonomic scope" value="Bacteria"/>
</dbReference>
<reference evidence="1 2" key="1">
    <citation type="journal article" date="2002" name="Nature">
        <title>Comparison of the genomes of two Xanthomonas pathogens with differing host specificities.</title>
        <authorList>
            <person name="da Silva A.C."/>
            <person name="Ferro J.A."/>
            <person name="Reinach F.C."/>
            <person name="Farah C.S."/>
            <person name="Furlan L.R."/>
            <person name="Quaggio R.B."/>
            <person name="Monteiro-Vitorello C.B."/>
            <person name="Van Sluys M.A."/>
            <person name="Almeida N.F."/>
            <person name="Alves L.M."/>
            <person name="do Amaral A.M."/>
            <person name="Bertolini M.C."/>
            <person name="Camargo L.E."/>
            <person name="Camarotte G."/>
            <person name="Cannavan F."/>
            <person name="Cardozo J."/>
            <person name="Chambergo F."/>
            <person name="Ciapina L.P."/>
            <person name="Cicarelli R.M."/>
            <person name="Coutinho L.L."/>
            <person name="Cursino-Santos J.R."/>
            <person name="El-Dorry H."/>
            <person name="Faria J.B."/>
            <person name="Ferreira A.J."/>
            <person name="Ferreira R.C."/>
            <person name="Ferro M.I."/>
            <person name="Formighieri E.F."/>
            <person name="Franco M.C."/>
            <person name="Greggio C.C."/>
            <person name="Gruber A."/>
            <person name="Katsuyama A.M."/>
            <person name="Kishi L.T."/>
            <person name="Leite R.P."/>
            <person name="Lemos E.G."/>
            <person name="Lemos M.V."/>
            <person name="Locali E.C."/>
            <person name="Machado M.A."/>
            <person name="Madeira A.M."/>
            <person name="Martinez-Rossi N.M."/>
            <person name="Martins E.C."/>
            <person name="Meidanis J."/>
            <person name="Menck C.F."/>
            <person name="Miyaki C.Y."/>
            <person name="Moon D.H."/>
            <person name="Moreira L.M."/>
            <person name="Novo M.T."/>
            <person name="Okura V.K."/>
            <person name="Oliveira M.C."/>
            <person name="Oliveira V.R."/>
            <person name="Pereira H.A."/>
            <person name="Rossi A."/>
            <person name="Sena J.A."/>
            <person name="Silva C."/>
            <person name="de Souza R.F."/>
            <person name="Spinola L.A."/>
            <person name="Takita M.A."/>
            <person name="Tamura R.E."/>
            <person name="Teixeira E.C."/>
            <person name="Tezza R.I."/>
            <person name="Trindade dos Santos M."/>
            <person name="Truffi D."/>
            <person name="Tsai S.M."/>
            <person name="White F.F."/>
            <person name="Setubal J.C."/>
            <person name="Kitajima J.P."/>
        </authorList>
    </citation>
    <scope>NUCLEOTIDE SEQUENCE [LARGE SCALE GENOMIC DNA]</scope>
    <source>
        <strain evidence="2">ATCC 33913 / DSM 3586 / NCPPB 528 / LMG 568 / P 25</strain>
    </source>
</reference>
<dbReference type="EMBL" id="AE008922">
    <property type="protein sequence ID" value="AAM43346.1"/>
    <property type="molecule type" value="Genomic_DNA"/>
</dbReference>
<organism evidence="1 2">
    <name type="scientific">Xanthomonas campestris pv. campestris (strain ATCC 33913 / DSM 3586 / NCPPB 528 / LMG 568 / P 25)</name>
    <dbReference type="NCBI Taxonomy" id="190485"/>
    <lineage>
        <taxon>Bacteria</taxon>
        <taxon>Pseudomonadati</taxon>
        <taxon>Pseudomonadota</taxon>
        <taxon>Gammaproteobacteria</taxon>
        <taxon>Lysobacterales</taxon>
        <taxon>Lysobacteraceae</taxon>
        <taxon>Xanthomonas</taxon>
    </lineage>
</organism>
<dbReference type="KEGG" id="xcc:XCC4126"/>
<sequence>MAGTRWISSSNARCARRNSAICSAISAGESVSTRRAYTTPGDLRHPACQPGGGCDNAGAPLGKRRRASPHHCRAATAVEKGVCTMRLRSSLLALSLLTASGLATAADVTKYDGFLCCNLRTDGSWISDSNYAEDGKRVLAVGTPVSVTGFGRNRVNIKVAGEKQSIGNDYSRDLDNTAFAARYVVTADPKLKLATFPPKIRLAITEGKLTGGMTREQVLMAVGYPISSENPNLDASLWRYWRTSFAEYQVQFGPSGKLVKVTADPQLMNLVWIP</sequence>
<evidence type="ECO:0000313" key="1">
    <source>
        <dbReference type="EMBL" id="AAM43346.1"/>
    </source>
</evidence>
<dbReference type="OrthoDB" id="9179113at2"/>
<evidence type="ECO:0008006" key="3">
    <source>
        <dbReference type="Google" id="ProtNLM"/>
    </source>
</evidence>
<protein>
    <recommendedName>
        <fullName evidence="3">Secreted protein</fullName>
    </recommendedName>
</protein>
<gene>
    <name evidence="1" type="ordered locus">XCC4126</name>
</gene>
<dbReference type="Proteomes" id="UP000001010">
    <property type="component" value="Chromosome"/>
</dbReference>
<proteinExistence type="predicted"/>
<dbReference type="AlphaFoldDB" id="Q8P3E6"/>
<dbReference type="HOGENOM" id="CLU_104230_0_0_6"/>
<accession>Q8P3E6</accession>
<name>Q8P3E6_XANCP</name>
<keyword evidence="2" id="KW-1185">Reference proteome</keyword>